<comment type="caution">
    <text evidence="1">The sequence shown here is derived from an EMBL/GenBank/DDBJ whole genome shotgun (WGS) entry which is preliminary data.</text>
</comment>
<reference evidence="1 2" key="1">
    <citation type="submission" date="2012-04" db="EMBL/GenBank/DDBJ databases">
        <authorList>
            <person name="Harkins D.M."/>
            <person name="Madupu R."/>
            <person name="Durkin A.S."/>
            <person name="Torralba M."/>
            <person name="Methe B."/>
            <person name="Sutton G.G."/>
            <person name="Nelson K.E."/>
        </authorList>
    </citation>
    <scope>NUCLEOTIDE SEQUENCE [LARGE SCALE GENOMIC DNA]</scope>
    <source>
        <strain evidence="1 2">VK64</strain>
    </source>
</reference>
<dbReference type="AlphaFoldDB" id="I2NUQ0"/>
<dbReference type="RefSeq" id="WP_003764615.1">
    <property type="nucleotide sequence ID" value="NZ_AJMT01000062.1"/>
</dbReference>
<name>I2NUQ0_NEISI</name>
<dbReference type="Proteomes" id="UP000004473">
    <property type="component" value="Unassembled WGS sequence"/>
</dbReference>
<sequence length="41" mass="4923">MEQRQTAASRQKGRLKTPLTLFRRPLTCFYPFRLVCRDLSH</sequence>
<dbReference type="PATRIC" id="fig|1095748.3.peg.821"/>
<dbReference type="EMBL" id="AJMT01000062">
    <property type="protein sequence ID" value="EIG29561.1"/>
    <property type="molecule type" value="Genomic_DNA"/>
</dbReference>
<protein>
    <submittedName>
        <fullName evidence="1">Uncharacterized protein</fullName>
    </submittedName>
</protein>
<evidence type="ECO:0000313" key="1">
    <source>
        <dbReference type="EMBL" id="EIG29561.1"/>
    </source>
</evidence>
<proteinExistence type="predicted"/>
<accession>I2NUQ0</accession>
<evidence type="ECO:0000313" key="2">
    <source>
        <dbReference type="Proteomes" id="UP000004473"/>
    </source>
</evidence>
<gene>
    <name evidence="1" type="ORF">HMPREF1051_0195</name>
</gene>
<organism evidence="1 2">
    <name type="scientific">Neisseria sicca VK64</name>
    <dbReference type="NCBI Taxonomy" id="1095748"/>
    <lineage>
        <taxon>Bacteria</taxon>
        <taxon>Pseudomonadati</taxon>
        <taxon>Pseudomonadota</taxon>
        <taxon>Betaproteobacteria</taxon>
        <taxon>Neisseriales</taxon>
        <taxon>Neisseriaceae</taxon>
        <taxon>Neisseria</taxon>
    </lineage>
</organism>